<keyword evidence="1" id="KW-0812">Transmembrane</keyword>
<accession>A0ABT1EH38</accession>
<evidence type="ECO:0000256" key="1">
    <source>
        <dbReference type="SAM" id="Phobius"/>
    </source>
</evidence>
<proteinExistence type="predicted"/>
<keyword evidence="1" id="KW-0472">Membrane</keyword>
<sequence>MNEERFAMMFVALYLVVIVVLMLGGLLSYILKGVGLYTLGKRRGLENPWLAFIPYARTYFQGELCGPLKVAKKEMKHPGLWMILLPIFGSIISGIFVAIVYAILLGSLLGLAGSTRMTDPSAWASYLGGHMVILLLVMYVLLILVNLIIGGINSALTALVNRRIYSAFTTDTHAVFHGVMGLFIPLYTAIYLFMIRNREANGTAV</sequence>
<name>A0ABT1EH38_9FIRM</name>
<keyword evidence="1" id="KW-1133">Transmembrane helix</keyword>
<feature type="transmembrane region" description="Helical" evidence="1">
    <location>
        <begin position="6"/>
        <end position="31"/>
    </location>
</feature>
<dbReference type="RefSeq" id="WP_262068891.1">
    <property type="nucleotide sequence ID" value="NZ_JAMXOC010000008.1"/>
</dbReference>
<feature type="transmembrane region" description="Helical" evidence="1">
    <location>
        <begin position="174"/>
        <end position="195"/>
    </location>
</feature>
<dbReference type="Proteomes" id="UP001523565">
    <property type="component" value="Unassembled WGS sequence"/>
</dbReference>
<feature type="transmembrane region" description="Helical" evidence="1">
    <location>
        <begin position="79"/>
        <end position="112"/>
    </location>
</feature>
<evidence type="ECO:0000313" key="2">
    <source>
        <dbReference type="EMBL" id="MCP1110010.1"/>
    </source>
</evidence>
<dbReference type="EMBL" id="JAMZFV010000008">
    <property type="protein sequence ID" value="MCP1110010.1"/>
    <property type="molecule type" value="Genomic_DNA"/>
</dbReference>
<reference evidence="2 3" key="1">
    <citation type="journal article" date="2022" name="Genome Biol. Evol.">
        <title>Host diet, physiology and behaviors set the stage for Lachnospiraceae cladogenesis.</title>
        <authorList>
            <person name="Vera-Ponce De Leon A."/>
            <person name="Schneider M."/>
            <person name="Jahnes B.C."/>
            <person name="Sadowski V."/>
            <person name="Camuy-Velez L.A."/>
            <person name="Duan J."/>
            <person name="Sabree Z.L."/>
        </authorList>
    </citation>
    <scope>NUCLEOTIDE SEQUENCE [LARGE SCALE GENOMIC DNA]</scope>
    <source>
        <strain evidence="2 3">PAL227</strain>
    </source>
</reference>
<comment type="caution">
    <text evidence="2">The sequence shown here is derived from an EMBL/GenBank/DDBJ whole genome shotgun (WGS) entry which is preliminary data.</text>
</comment>
<organism evidence="2 3">
    <name type="scientific">Ohessyouella blattaphilus</name>
    <dbReference type="NCBI Taxonomy" id="2949333"/>
    <lineage>
        <taxon>Bacteria</taxon>
        <taxon>Bacillati</taxon>
        <taxon>Bacillota</taxon>
        <taxon>Clostridia</taxon>
        <taxon>Lachnospirales</taxon>
        <taxon>Lachnospiraceae</taxon>
        <taxon>Ohessyouella</taxon>
    </lineage>
</organism>
<evidence type="ECO:0000313" key="3">
    <source>
        <dbReference type="Proteomes" id="UP001523565"/>
    </source>
</evidence>
<gene>
    <name evidence="2" type="ORF">NK118_07080</name>
</gene>
<feature type="transmembrane region" description="Helical" evidence="1">
    <location>
        <begin position="132"/>
        <end position="153"/>
    </location>
</feature>
<protein>
    <submittedName>
        <fullName evidence="2">Uncharacterized protein</fullName>
    </submittedName>
</protein>
<keyword evidence="3" id="KW-1185">Reference proteome</keyword>